<proteinExistence type="predicted"/>
<dbReference type="Pfam" id="PF17667">
    <property type="entry name" value="Pkinase_fungal"/>
    <property type="match status" value="2"/>
</dbReference>
<protein>
    <recommendedName>
        <fullName evidence="2">Fungal-type protein kinase domain-containing protein</fullName>
    </recommendedName>
</protein>
<name>A0ABP1DTN7_9APHY</name>
<feature type="region of interest" description="Disordered" evidence="1">
    <location>
        <begin position="283"/>
        <end position="326"/>
    </location>
</feature>
<evidence type="ECO:0000256" key="1">
    <source>
        <dbReference type="SAM" id="MobiDB-lite"/>
    </source>
</evidence>
<feature type="domain" description="Fungal-type protein kinase" evidence="2">
    <location>
        <begin position="38"/>
        <end position="136"/>
    </location>
</feature>
<dbReference type="PANTHER" id="PTHR38248">
    <property type="entry name" value="FUNK1 6"/>
    <property type="match status" value="1"/>
</dbReference>
<evidence type="ECO:0000313" key="4">
    <source>
        <dbReference type="Proteomes" id="UP001497453"/>
    </source>
</evidence>
<dbReference type="Proteomes" id="UP001497453">
    <property type="component" value="Chromosome 6"/>
</dbReference>
<keyword evidence="4" id="KW-1185">Reference proteome</keyword>
<accession>A0ABP1DTN7</accession>
<dbReference type="InterPro" id="IPR040976">
    <property type="entry name" value="Pkinase_fungal"/>
</dbReference>
<dbReference type="EMBL" id="OZ037949">
    <property type="protein sequence ID" value="CAL1710413.1"/>
    <property type="molecule type" value="Genomic_DNA"/>
</dbReference>
<evidence type="ECO:0000259" key="2">
    <source>
        <dbReference type="Pfam" id="PF17667"/>
    </source>
</evidence>
<dbReference type="PANTHER" id="PTHR38248:SF2">
    <property type="entry name" value="FUNK1 11"/>
    <property type="match status" value="1"/>
</dbReference>
<reference evidence="4" key="1">
    <citation type="submission" date="2024-04" db="EMBL/GenBank/DDBJ databases">
        <authorList>
            <person name="Shaw F."/>
            <person name="Minotto A."/>
        </authorList>
    </citation>
    <scope>NUCLEOTIDE SEQUENCE [LARGE SCALE GENOMIC DNA]</scope>
</reference>
<evidence type="ECO:0000313" key="3">
    <source>
        <dbReference type="EMBL" id="CAL1710413.1"/>
    </source>
</evidence>
<feature type="compositionally biased region" description="Acidic residues" evidence="1">
    <location>
        <begin position="287"/>
        <end position="324"/>
    </location>
</feature>
<feature type="domain" description="Fungal-type protein kinase" evidence="2">
    <location>
        <begin position="240"/>
        <end position="456"/>
    </location>
</feature>
<organism evidence="3 4">
    <name type="scientific">Somion occarium</name>
    <dbReference type="NCBI Taxonomy" id="3059160"/>
    <lineage>
        <taxon>Eukaryota</taxon>
        <taxon>Fungi</taxon>
        <taxon>Dikarya</taxon>
        <taxon>Basidiomycota</taxon>
        <taxon>Agaricomycotina</taxon>
        <taxon>Agaricomycetes</taxon>
        <taxon>Polyporales</taxon>
        <taxon>Cerrenaceae</taxon>
        <taxon>Somion</taxon>
    </lineage>
</organism>
<sequence>MSQTRQTVSVTQGHVQDLNWSQVDLPVQWNSDDDADCCSNILQGTQYFLDSSSSRAKSTLGQLFSYAAEQMSHHRLWVFAVAIYGSYARFFRFDRSSIVISAPVKYMENSRIFLEFFWRYARLDAVTRGYDPTVSPASSPECALFDAKIKEYLERAERRRLRKYPGVEDLTNDQYVTSKVRVDDRDGGVSYWIVRKPLAQPHLLLPCGKNTRGYIAVEAPDLDASGLPLGDENEAMNKEDRCELYWLKDSWRLEECEAEADIYHDLKKAKVSHVPVVKCAGDVLQGENEDGDVDEDEDGAEEEEDVVEDEHDECDDGGEDEAEDGIDREVQQTTNQKWLSHPGARTIWKGVTGRIQPCIHHRVVQEVVYPLSCVQSARELVRATRDVLETVIEAYYNANLLHLDISKGNVMLTEKFTDGQDESGVLNDWDISHFVGLGTRHRSGTWPFMSIQLLEDPKKTA</sequence>
<gene>
    <name evidence="3" type="ORF">GFSPODELE1_LOCUS7818</name>
</gene>